<dbReference type="Gene3D" id="3.30.160.60">
    <property type="entry name" value="Classic Zinc Finger"/>
    <property type="match status" value="1"/>
</dbReference>
<feature type="domain" description="C2H2-type" evidence="3">
    <location>
        <begin position="130"/>
        <end position="158"/>
    </location>
</feature>
<dbReference type="Pfam" id="PF00096">
    <property type="entry name" value="zf-C2H2"/>
    <property type="match status" value="1"/>
</dbReference>
<dbReference type="InterPro" id="IPR036236">
    <property type="entry name" value="Znf_C2H2_sf"/>
</dbReference>
<evidence type="ECO:0000313" key="4">
    <source>
        <dbReference type="EMBL" id="KAJ3646515.1"/>
    </source>
</evidence>
<dbReference type="AlphaFoldDB" id="A0AA38HZW3"/>
<protein>
    <recommendedName>
        <fullName evidence="3">C2H2-type domain-containing protein</fullName>
    </recommendedName>
</protein>
<evidence type="ECO:0000259" key="3">
    <source>
        <dbReference type="PROSITE" id="PS50157"/>
    </source>
</evidence>
<keyword evidence="1" id="KW-0862">Zinc</keyword>
<keyword evidence="5" id="KW-1185">Reference proteome</keyword>
<dbReference type="Proteomes" id="UP001168821">
    <property type="component" value="Unassembled WGS sequence"/>
</dbReference>
<name>A0AA38HZW3_9CUCU</name>
<keyword evidence="1" id="KW-0479">Metal-binding</keyword>
<comment type="caution">
    <text evidence="4">The sequence shown here is derived from an EMBL/GenBank/DDBJ whole genome shotgun (WGS) entry which is preliminary data.</text>
</comment>
<organism evidence="4 5">
    <name type="scientific">Zophobas morio</name>
    <dbReference type="NCBI Taxonomy" id="2755281"/>
    <lineage>
        <taxon>Eukaryota</taxon>
        <taxon>Metazoa</taxon>
        <taxon>Ecdysozoa</taxon>
        <taxon>Arthropoda</taxon>
        <taxon>Hexapoda</taxon>
        <taxon>Insecta</taxon>
        <taxon>Pterygota</taxon>
        <taxon>Neoptera</taxon>
        <taxon>Endopterygota</taxon>
        <taxon>Coleoptera</taxon>
        <taxon>Polyphaga</taxon>
        <taxon>Cucujiformia</taxon>
        <taxon>Tenebrionidae</taxon>
        <taxon>Zophobas</taxon>
    </lineage>
</organism>
<gene>
    <name evidence="4" type="ORF">Zmor_024100</name>
</gene>
<sequence>MMKSTTVQVSPKKMKQPLPTKTFEAPKTSSMNWKTCGKLCSSLQNLTVHMKTHKEFVCGTCWKIFHSQLMLEKHVRESCVKSPQTSRRAMRVKGDAGKRLQLTPPKASTTSVISPGKRIVDKKGMLNLKLKCEQCSMCFSGHRELFKHKVLKHGLETLDKSVLEKEETQRVYIRRGCSCRREVA</sequence>
<dbReference type="PROSITE" id="PS00028">
    <property type="entry name" value="ZINC_FINGER_C2H2_1"/>
    <property type="match status" value="1"/>
</dbReference>
<dbReference type="SMART" id="SM00355">
    <property type="entry name" value="ZnF_C2H2"/>
    <property type="match status" value="3"/>
</dbReference>
<dbReference type="EMBL" id="JALNTZ010000007">
    <property type="protein sequence ID" value="KAJ3646515.1"/>
    <property type="molecule type" value="Genomic_DNA"/>
</dbReference>
<accession>A0AA38HZW3</accession>
<reference evidence="4" key="1">
    <citation type="journal article" date="2023" name="G3 (Bethesda)">
        <title>Whole genome assemblies of Zophobas morio and Tenebrio molitor.</title>
        <authorList>
            <person name="Kaur S."/>
            <person name="Stinson S.A."/>
            <person name="diCenzo G.C."/>
        </authorList>
    </citation>
    <scope>NUCLEOTIDE SEQUENCE</scope>
    <source>
        <strain evidence="4">QUZm001</strain>
    </source>
</reference>
<dbReference type="InterPro" id="IPR013087">
    <property type="entry name" value="Znf_C2H2_type"/>
</dbReference>
<proteinExistence type="predicted"/>
<evidence type="ECO:0000256" key="2">
    <source>
        <dbReference type="SAM" id="MobiDB-lite"/>
    </source>
</evidence>
<dbReference type="SUPFAM" id="SSF57667">
    <property type="entry name" value="beta-beta-alpha zinc fingers"/>
    <property type="match status" value="1"/>
</dbReference>
<keyword evidence="1" id="KW-0863">Zinc-finger</keyword>
<dbReference type="PROSITE" id="PS50157">
    <property type="entry name" value="ZINC_FINGER_C2H2_2"/>
    <property type="match status" value="1"/>
</dbReference>
<evidence type="ECO:0000313" key="5">
    <source>
        <dbReference type="Proteomes" id="UP001168821"/>
    </source>
</evidence>
<evidence type="ECO:0000256" key="1">
    <source>
        <dbReference type="PROSITE-ProRule" id="PRU00042"/>
    </source>
</evidence>
<dbReference type="GO" id="GO:0008270">
    <property type="term" value="F:zinc ion binding"/>
    <property type="evidence" value="ECO:0007669"/>
    <property type="project" value="UniProtKB-KW"/>
</dbReference>
<feature type="region of interest" description="Disordered" evidence="2">
    <location>
        <begin position="1"/>
        <end position="24"/>
    </location>
</feature>